<dbReference type="AlphaFoldDB" id="A0AAD7DBH2"/>
<evidence type="ECO:0000313" key="1">
    <source>
        <dbReference type="EMBL" id="KAJ7687295.1"/>
    </source>
</evidence>
<name>A0AAD7DBH2_MYCRO</name>
<dbReference type="SUPFAM" id="SSF52540">
    <property type="entry name" value="P-loop containing nucleoside triphosphate hydrolases"/>
    <property type="match status" value="1"/>
</dbReference>
<dbReference type="Proteomes" id="UP001221757">
    <property type="component" value="Unassembled WGS sequence"/>
</dbReference>
<reference evidence="1" key="1">
    <citation type="submission" date="2023-03" db="EMBL/GenBank/DDBJ databases">
        <title>Massive genome expansion in bonnet fungi (Mycena s.s.) driven by repeated elements and novel gene families across ecological guilds.</title>
        <authorList>
            <consortium name="Lawrence Berkeley National Laboratory"/>
            <person name="Harder C.B."/>
            <person name="Miyauchi S."/>
            <person name="Viragh M."/>
            <person name="Kuo A."/>
            <person name="Thoen E."/>
            <person name="Andreopoulos B."/>
            <person name="Lu D."/>
            <person name="Skrede I."/>
            <person name="Drula E."/>
            <person name="Henrissat B."/>
            <person name="Morin E."/>
            <person name="Kohler A."/>
            <person name="Barry K."/>
            <person name="LaButti K."/>
            <person name="Morin E."/>
            <person name="Salamov A."/>
            <person name="Lipzen A."/>
            <person name="Mereny Z."/>
            <person name="Hegedus B."/>
            <person name="Baldrian P."/>
            <person name="Stursova M."/>
            <person name="Weitz H."/>
            <person name="Taylor A."/>
            <person name="Grigoriev I.V."/>
            <person name="Nagy L.G."/>
            <person name="Martin F."/>
            <person name="Kauserud H."/>
        </authorList>
    </citation>
    <scope>NUCLEOTIDE SEQUENCE</scope>
    <source>
        <strain evidence="1">CBHHK067</strain>
    </source>
</reference>
<dbReference type="PANTHER" id="PTHR47642">
    <property type="entry name" value="ATP-DEPENDENT DNA HELICASE"/>
    <property type="match status" value="1"/>
</dbReference>
<dbReference type="InterPro" id="IPR027417">
    <property type="entry name" value="P-loop_NTPase"/>
</dbReference>
<organism evidence="1 2">
    <name type="scientific">Mycena rosella</name>
    <name type="common">Pink bonnet</name>
    <name type="synonym">Agaricus rosellus</name>
    <dbReference type="NCBI Taxonomy" id="1033263"/>
    <lineage>
        <taxon>Eukaryota</taxon>
        <taxon>Fungi</taxon>
        <taxon>Dikarya</taxon>
        <taxon>Basidiomycota</taxon>
        <taxon>Agaricomycotina</taxon>
        <taxon>Agaricomycetes</taxon>
        <taxon>Agaricomycetidae</taxon>
        <taxon>Agaricales</taxon>
        <taxon>Marasmiineae</taxon>
        <taxon>Mycenaceae</taxon>
        <taxon>Mycena</taxon>
    </lineage>
</organism>
<proteinExistence type="predicted"/>
<keyword evidence="2" id="KW-1185">Reference proteome</keyword>
<evidence type="ECO:0000313" key="2">
    <source>
        <dbReference type="Proteomes" id="UP001221757"/>
    </source>
</evidence>
<protein>
    <submittedName>
        <fullName evidence="1">Uncharacterized protein</fullName>
    </submittedName>
</protein>
<dbReference type="InterPro" id="IPR051055">
    <property type="entry name" value="PIF1_helicase"/>
</dbReference>
<gene>
    <name evidence="1" type="ORF">B0H17DRAFT_939605</name>
</gene>
<comment type="caution">
    <text evidence="1">The sequence shown here is derived from an EMBL/GenBank/DDBJ whole genome shotgun (WGS) entry which is preliminary data.</text>
</comment>
<sequence length="281" mass="32099">MRESSNGVVALYGTWIWRQVTKVVILRKNFRARTDPEYTNLLARVRLGIAWDGVLNMTAHQKGDSKNYPWSDFKTIQAQQLAGLQLKDQQQFEEAPVVCSTKVIRDLLNRELTLNYANKTKKQVHDYHVRDKFSTCTLDEHLQKCTWLVRLSVTKDRLGQLPMAIGMKVMVIENMALKASAVNGAEGILMEIKYSYDEKGRRYADCAYVEIKDTDVDMHPSGRDWVPIFLVNTNFPYTSPDSLSFLISRTQLPLLLAYAYIDYKSQGRSLPVVVVDLKGAV</sequence>
<accession>A0AAD7DBH2</accession>
<dbReference type="EMBL" id="JARKIE010000089">
    <property type="protein sequence ID" value="KAJ7687295.1"/>
    <property type="molecule type" value="Genomic_DNA"/>
</dbReference>